<name>A0A0K1PF61_9BACT</name>
<dbReference type="AlphaFoldDB" id="A0A0K1PF61"/>
<feature type="region of interest" description="Disordered" evidence="1">
    <location>
        <begin position="75"/>
        <end position="95"/>
    </location>
</feature>
<organism evidence="2 3">
    <name type="scientific">Vulgatibacter incomptus</name>
    <dbReference type="NCBI Taxonomy" id="1391653"/>
    <lineage>
        <taxon>Bacteria</taxon>
        <taxon>Pseudomonadati</taxon>
        <taxon>Myxococcota</taxon>
        <taxon>Myxococcia</taxon>
        <taxon>Myxococcales</taxon>
        <taxon>Cystobacterineae</taxon>
        <taxon>Vulgatibacteraceae</taxon>
        <taxon>Vulgatibacter</taxon>
    </lineage>
</organism>
<protein>
    <submittedName>
        <fullName evidence="2">Uncharacterized protein</fullName>
    </submittedName>
</protein>
<dbReference type="RefSeq" id="WP_240475314.1">
    <property type="nucleotide sequence ID" value="NZ_CP012332.1"/>
</dbReference>
<accession>A0A0K1PF61</accession>
<dbReference type="EMBL" id="CP012332">
    <property type="protein sequence ID" value="AKU92061.1"/>
    <property type="molecule type" value="Genomic_DNA"/>
</dbReference>
<dbReference type="STRING" id="1391653.AKJ08_2448"/>
<keyword evidence="3" id="KW-1185">Reference proteome</keyword>
<evidence type="ECO:0000313" key="2">
    <source>
        <dbReference type="EMBL" id="AKU92061.1"/>
    </source>
</evidence>
<evidence type="ECO:0000313" key="3">
    <source>
        <dbReference type="Proteomes" id="UP000055590"/>
    </source>
</evidence>
<gene>
    <name evidence="2" type="ORF">AKJ08_2448</name>
</gene>
<feature type="region of interest" description="Disordered" evidence="1">
    <location>
        <begin position="1"/>
        <end position="27"/>
    </location>
</feature>
<evidence type="ECO:0000256" key="1">
    <source>
        <dbReference type="SAM" id="MobiDB-lite"/>
    </source>
</evidence>
<dbReference type="KEGG" id="vin:AKJ08_2448"/>
<sequence length="245" mass="26879">MNDGSGEQDERIPEAPADPVTEARAGLSPTDKVCGNCLIWRPNRQEASGRWVGPCRLMPGRGDLAPTSASCERFLPRGSRIPSAPPPDPTRRRSRTIAGPTIRKAGGASVNLFRASRPAEPDVELGDLLDMTRNELIEIIRDALGEGDAPPLANKWEGGSIVLKPASSELQEREIPIDSLLRKVVMIRDRLRVLEAKLNASAKLTDGEKVEFQSYITKCYGSLTTFNLLFRDKEDQFVGEKGKDT</sequence>
<dbReference type="PATRIC" id="fig|1391653.3.peg.2552"/>
<proteinExistence type="predicted"/>
<dbReference type="Proteomes" id="UP000055590">
    <property type="component" value="Chromosome"/>
</dbReference>
<reference evidence="2 3" key="1">
    <citation type="submission" date="2015-08" db="EMBL/GenBank/DDBJ databases">
        <authorList>
            <person name="Babu N.S."/>
            <person name="Beckwith C.J."/>
            <person name="Beseler K.G."/>
            <person name="Brison A."/>
            <person name="Carone J.V."/>
            <person name="Caskin T.P."/>
            <person name="Diamond M."/>
            <person name="Durham M.E."/>
            <person name="Foxe J.M."/>
            <person name="Go M."/>
            <person name="Henderson B.A."/>
            <person name="Jones I.B."/>
            <person name="McGettigan J.A."/>
            <person name="Micheletti S.J."/>
            <person name="Nasrallah M.E."/>
            <person name="Ortiz D."/>
            <person name="Piller C.R."/>
            <person name="Privatt S.R."/>
            <person name="Schneider S.L."/>
            <person name="Sharp S."/>
            <person name="Smith T.C."/>
            <person name="Stanton J.D."/>
            <person name="Ullery H.E."/>
            <person name="Wilson R.J."/>
            <person name="Serrano M.G."/>
            <person name="Buck G."/>
            <person name="Lee V."/>
            <person name="Wang Y."/>
            <person name="Carvalho R."/>
            <person name="Voegtly L."/>
            <person name="Shi R."/>
            <person name="Duckworth R."/>
            <person name="Johnson A."/>
            <person name="Loviza R."/>
            <person name="Walstead R."/>
            <person name="Shah Z."/>
            <person name="Kiflezghi M."/>
            <person name="Wade K."/>
            <person name="Ball S.L."/>
            <person name="Bradley K.W."/>
            <person name="Asai D.J."/>
            <person name="Bowman C.A."/>
            <person name="Russell D.A."/>
            <person name="Pope W.H."/>
            <person name="Jacobs-Sera D."/>
            <person name="Hendrix R.W."/>
            <person name="Hatfull G.F."/>
        </authorList>
    </citation>
    <scope>NUCLEOTIDE SEQUENCE [LARGE SCALE GENOMIC DNA]</scope>
    <source>
        <strain evidence="2 3">DSM 27710</strain>
    </source>
</reference>